<dbReference type="EMBL" id="CP035282">
    <property type="protein sequence ID" value="QAT62436.1"/>
    <property type="molecule type" value="Genomic_DNA"/>
</dbReference>
<dbReference type="KEGG" id="spoa:EQM13_13110"/>
<dbReference type="Gene3D" id="3.40.50.1820">
    <property type="entry name" value="alpha/beta hydrolase"/>
    <property type="match status" value="1"/>
</dbReference>
<name>A0A410QEV7_9FIRM</name>
<dbReference type="InterPro" id="IPR003386">
    <property type="entry name" value="LACT/PDAT_acylTrfase"/>
</dbReference>
<dbReference type="InterPro" id="IPR029058">
    <property type="entry name" value="AB_hydrolase_fold"/>
</dbReference>
<dbReference type="Pfam" id="PF02450">
    <property type="entry name" value="LCAT"/>
    <property type="match status" value="1"/>
</dbReference>
<dbReference type="PANTHER" id="PTHR11440">
    <property type="entry name" value="LECITHIN-CHOLESTEROL ACYLTRANSFERASE-RELATED"/>
    <property type="match status" value="1"/>
</dbReference>
<evidence type="ECO:0000313" key="1">
    <source>
        <dbReference type="EMBL" id="QAT62436.1"/>
    </source>
</evidence>
<reference evidence="2" key="1">
    <citation type="submission" date="2019-01" db="EMBL/GenBank/DDBJ databases">
        <title>Draft genomes of a novel of Sporanaerobacter strains.</title>
        <authorList>
            <person name="Ma S."/>
        </authorList>
    </citation>
    <scope>NUCLEOTIDE SEQUENCE [LARGE SCALE GENOMIC DNA]</scope>
    <source>
        <strain evidence="2">NJN-17</strain>
    </source>
</reference>
<protein>
    <submittedName>
        <fullName evidence="1">Acetyltransferase</fullName>
    </submittedName>
</protein>
<keyword evidence="2" id="KW-1185">Reference proteome</keyword>
<accession>A0A410QEV7</accession>
<dbReference type="OrthoDB" id="9765872at2"/>
<gene>
    <name evidence="1" type="ORF">EQM13_13110</name>
</gene>
<keyword evidence="1" id="KW-0808">Transferase</keyword>
<dbReference type="GO" id="GO:0006629">
    <property type="term" value="P:lipid metabolic process"/>
    <property type="evidence" value="ECO:0007669"/>
    <property type="project" value="InterPro"/>
</dbReference>
<dbReference type="RefSeq" id="WP_128752936.1">
    <property type="nucleotide sequence ID" value="NZ_CP035282.1"/>
</dbReference>
<proteinExistence type="predicted"/>
<organism evidence="1 2">
    <name type="scientific">Acidilutibacter cellobiosedens</name>
    <dbReference type="NCBI Taxonomy" id="2507161"/>
    <lineage>
        <taxon>Bacteria</taxon>
        <taxon>Bacillati</taxon>
        <taxon>Bacillota</taxon>
        <taxon>Tissierellia</taxon>
        <taxon>Tissierellales</taxon>
        <taxon>Acidilutibacteraceae</taxon>
        <taxon>Acidilutibacter</taxon>
    </lineage>
</organism>
<dbReference type="SUPFAM" id="SSF53474">
    <property type="entry name" value="alpha/beta-Hydrolases"/>
    <property type="match status" value="1"/>
</dbReference>
<dbReference type="GO" id="GO:0008374">
    <property type="term" value="F:O-acyltransferase activity"/>
    <property type="evidence" value="ECO:0007669"/>
    <property type="project" value="InterPro"/>
</dbReference>
<evidence type="ECO:0000313" key="2">
    <source>
        <dbReference type="Proteomes" id="UP000287969"/>
    </source>
</evidence>
<dbReference type="Proteomes" id="UP000287969">
    <property type="component" value="Chromosome"/>
</dbReference>
<sequence length="410" mass="46879">MDNPLIFIPGLFGSMGNDVIRGTGEFSFGLASKIYVPFIKTLLSMGYIENQSLFIAFYDWKNTCEFSSEKYLIPTIEKAKRISSSKKVNLICHSMGGLVARAYIQGKRYRNDVDKIIMIGTPNSGVVKSYYFWGGGKIPYFDLEENLLYKGFKAGLGIYFKIFKKMDYVNLLRETFPGVRDLLPSNEYGNYLILKGQEKDKFIPVRNMNSQNVFLNDLSKERLKNFETYLISGIGKRTSKYLTVEYDKYKNEWTDGKPEFALVTNLGDGTVTLNSSSAFCGEKIEIKGDHGDILCGSRDYISDILGKRRAAEIPTEKMECIYVLISSNINRADIAANMEDSKISTQFLEENHYLSFLYADKKEDFNIFLNPIKEKDARAVLIYIDNKNEIKILFNKNINKKVFLTKESLI</sequence>
<dbReference type="AlphaFoldDB" id="A0A410QEV7"/>